<organism evidence="1 2">
    <name type="scientific">Geosporobacter subterraneus DSM 17957</name>
    <dbReference type="NCBI Taxonomy" id="1121919"/>
    <lineage>
        <taxon>Bacteria</taxon>
        <taxon>Bacillati</taxon>
        <taxon>Bacillota</taxon>
        <taxon>Clostridia</taxon>
        <taxon>Peptostreptococcales</taxon>
        <taxon>Thermotaleaceae</taxon>
        <taxon>Geosporobacter</taxon>
    </lineage>
</organism>
<dbReference type="OrthoDB" id="9831922at2"/>
<keyword evidence="2" id="KW-1185">Reference proteome</keyword>
<dbReference type="STRING" id="1121919.SAMN02745975_01055"/>
<name>A0A1M6FQP4_9FIRM</name>
<dbReference type="RefSeq" id="WP_110940316.1">
    <property type="nucleotide sequence ID" value="NZ_FQZV01000012.1"/>
</dbReference>
<evidence type="ECO:0000313" key="1">
    <source>
        <dbReference type="EMBL" id="SHI99993.1"/>
    </source>
</evidence>
<proteinExistence type="predicted"/>
<sequence length="129" mass="15531">MNNIMEQFDETYKEMIKAYMEEQGFSEEQAIRNLMLLGLSFYYSQSQIHEIAQGEEPDIRLRRALMEANAKYGALKFNYYEMKKDYDRMKLQVSGLVHENRQYQASYQHVVDIVEDYRKELEIYKNENA</sequence>
<dbReference type="EMBL" id="FQZV01000012">
    <property type="protein sequence ID" value="SHI99993.1"/>
    <property type="molecule type" value="Genomic_DNA"/>
</dbReference>
<dbReference type="AlphaFoldDB" id="A0A1M6FQP4"/>
<dbReference type="Proteomes" id="UP000184536">
    <property type="component" value="Unassembled WGS sequence"/>
</dbReference>
<protein>
    <submittedName>
        <fullName evidence="1">Uncharacterized protein</fullName>
    </submittedName>
</protein>
<reference evidence="2" key="1">
    <citation type="submission" date="2016-11" db="EMBL/GenBank/DDBJ databases">
        <authorList>
            <person name="Varghese N."/>
            <person name="Submissions S."/>
        </authorList>
    </citation>
    <scope>NUCLEOTIDE SEQUENCE [LARGE SCALE GENOMIC DNA]</scope>
    <source>
        <strain evidence="2">DSM 17957</strain>
    </source>
</reference>
<evidence type="ECO:0000313" key="2">
    <source>
        <dbReference type="Proteomes" id="UP000184536"/>
    </source>
</evidence>
<gene>
    <name evidence="1" type="ORF">SAMN02745975_01055</name>
</gene>
<accession>A0A1M6FQP4</accession>